<dbReference type="InterPro" id="IPR000192">
    <property type="entry name" value="Aminotrans_V_dom"/>
</dbReference>
<accession>A0ABW9S0B7</accession>
<dbReference type="PANTHER" id="PTHR11601:SF34">
    <property type="entry name" value="CYSTEINE DESULFURASE"/>
    <property type="match status" value="1"/>
</dbReference>
<sequence>MIKQLLGKRNVYFDHNATTHIAPPVRSVMNRVLKTYWGNPSSGYAKGKMSAQIIEKAREQVASAIGAHSHEVYFASCATESNNALLKTVSNHFYPDKNKIISTPIEHPSVMNTLEYLKTKGIDVQYCPIDSSGRVILDKLDAMIDDKTSLVCCMLANNEIGTIQDVKKIAAMARAKGALVFSDCVQALGKIPINVKDLDVDYATFSAHKLYGPKGIGAWYARISCPLEPYIHGGHQEEGMRAGTESIHNIAGFGEACKHVNKLVTFSMQNESLKRTFLNELKAIKSDIIINSPMDNCLTNTINLTFPGIGSGELMKMLDFHGIAVSAGSACSTSSNKPSHVLKAIGLSDEAAQESIRISFGTATKPKHIKYTLKVLKQYIEDDKL</sequence>
<dbReference type="Gene3D" id="3.90.1150.10">
    <property type="entry name" value="Aspartate Aminotransferase, domain 1"/>
    <property type="match status" value="1"/>
</dbReference>
<dbReference type="InterPro" id="IPR016454">
    <property type="entry name" value="Cysteine_dSase"/>
</dbReference>
<dbReference type="Gene3D" id="1.10.260.50">
    <property type="match status" value="1"/>
</dbReference>
<evidence type="ECO:0000256" key="5">
    <source>
        <dbReference type="ARBA" id="ARBA00022898"/>
    </source>
</evidence>
<evidence type="ECO:0000256" key="3">
    <source>
        <dbReference type="ARBA" id="ARBA00022679"/>
    </source>
</evidence>
<comment type="catalytic activity">
    <reaction evidence="8">
        <text>(sulfur carrier)-H + L-cysteine = (sulfur carrier)-SH + L-alanine</text>
        <dbReference type="Rhea" id="RHEA:43892"/>
        <dbReference type="Rhea" id="RHEA-COMP:14737"/>
        <dbReference type="Rhea" id="RHEA-COMP:14739"/>
        <dbReference type="ChEBI" id="CHEBI:29917"/>
        <dbReference type="ChEBI" id="CHEBI:35235"/>
        <dbReference type="ChEBI" id="CHEBI:57972"/>
        <dbReference type="ChEBI" id="CHEBI:64428"/>
        <dbReference type="EC" id="2.8.1.7"/>
    </reaction>
</comment>
<evidence type="ECO:0000313" key="10">
    <source>
        <dbReference type="EMBL" id="MTI29179.1"/>
    </source>
</evidence>
<keyword evidence="11" id="KW-1185">Reference proteome</keyword>
<dbReference type="PANTHER" id="PTHR11601">
    <property type="entry name" value="CYSTEINE DESULFURYLASE FAMILY MEMBER"/>
    <property type="match status" value="1"/>
</dbReference>
<dbReference type="InterPro" id="IPR015421">
    <property type="entry name" value="PyrdxlP-dep_Trfase_major"/>
</dbReference>
<evidence type="ECO:0000256" key="2">
    <source>
        <dbReference type="ARBA" id="ARBA00006490"/>
    </source>
</evidence>
<comment type="cofactor">
    <cofactor evidence="1">
        <name>pyridoxal 5'-phosphate</name>
        <dbReference type="ChEBI" id="CHEBI:597326"/>
    </cofactor>
</comment>
<organism evidence="10 11">
    <name type="scientific">Fulvivirga kasyanovii</name>
    <dbReference type="NCBI Taxonomy" id="396812"/>
    <lineage>
        <taxon>Bacteria</taxon>
        <taxon>Pseudomonadati</taxon>
        <taxon>Bacteroidota</taxon>
        <taxon>Cytophagia</taxon>
        <taxon>Cytophagales</taxon>
        <taxon>Fulvivirgaceae</taxon>
        <taxon>Fulvivirga</taxon>
    </lineage>
</organism>
<evidence type="ECO:0000256" key="4">
    <source>
        <dbReference type="ARBA" id="ARBA00022723"/>
    </source>
</evidence>
<keyword evidence="5" id="KW-0663">Pyridoxal phosphate</keyword>
<keyword evidence="7" id="KW-0411">Iron-sulfur</keyword>
<dbReference type="EMBL" id="SMLW01000680">
    <property type="protein sequence ID" value="MTI29179.1"/>
    <property type="molecule type" value="Genomic_DNA"/>
</dbReference>
<keyword evidence="4" id="KW-0479">Metal-binding</keyword>
<gene>
    <name evidence="10" type="ORF">E1163_29730</name>
</gene>
<dbReference type="Proteomes" id="UP000798808">
    <property type="component" value="Unassembled WGS sequence"/>
</dbReference>
<evidence type="ECO:0000256" key="6">
    <source>
        <dbReference type="ARBA" id="ARBA00023004"/>
    </source>
</evidence>
<dbReference type="SUPFAM" id="SSF53383">
    <property type="entry name" value="PLP-dependent transferases"/>
    <property type="match status" value="1"/>
</dbReference>
<comment type="similarity">
    <text evidence="2">Belongs to the class-V pyridoxal-phosphate-dependent aminotransferase family. NifS/IscS subfamily.</text>
</comment>
<keyword evidence="3" id="KW-0808">Transferase</keyword>
<name>A0ABW9S0B7_9BACT</name>
<evidence type="ECO:0000256" key="8">
    <source>
        <dbReference type="ARBA" id="ARBA00050776"/>
    </source>
</evidence>
<feature type="domain" description="Aminotransferase class V" evidence="9">
    <location>
        <begin position="11"/>
        <end position="369"/>
    </location>
</feature>
<dbReference type="PIRSF" id="PIRSF005572">
    <property type="entry name" value="NifS"/>
    <property type="match status" value="1"/>
</dbReference>
<evidence type="ECO:0000256" key="7">
    <source>
        <dbReference type="ARBA" id="ARBA00023014"/>
    </source>
</evidence>
<dbReference type="Pfam" id="PF00266">
    <property type="entry name" value="Aminotran_5"/>
    <property type="match status" value="1"/>
</dbReference>
<dbReference type="InterPro" id="IPR015422">
    <property type="entry name" value="PyrdxlP-dep_Trfase_small"/>
</dbReference>
<reference evidence="10 11" key="1">
    <citation type="submission" date="2019-02" db="EMBL/GenBank/DDBJ databases">
        <authorList>
            <person name="Goldberg S.R."/>
            <person name="Haltli B.A."/>
            <person name="Correa H."/>
            <person name="Russell K.G."/>
        </authorList>
    </citation>
    <scope>NUCLEOTIDE SEQUENCE [LARGE SCALE GENOMIC DNA]</scope>
    <source>
        <strain evidence="10 11">JCM 16186</strain>
    </source>
</reference>
<dbReference type="RefSeq" id="WP_155177434.1">
    <property type="nucleotide sequence ID" value="NZ_BAAAFL010000029.1"/>
</dbReference>
<dbReference type="InterPro" id="IPR015424">
    <property type="entry name" value="PyrdxlP-dep_Trfase"/>
</dbReference>
<evidence type="ECO:0000256" key="1">
    <source>
        <dbReference type="ARBA" id="ARBA00001933"/>
    </source>
</evidence>
<evidence type="ECO:0000313" key="11">
    <source>
        <dbReference type="Proteomes" id="UP000798808"/>
    </source>
</evidence>
<evidence type="ECO:0000259" key="9">
    <source>
        <dbReference type="Pfam" id="PF00266"/>
    </source>
</evidence>
<protein>
    <submittedName>
        <fullName evidence="10">Cysteine desulfurase</fullName>
    </submittedName>
</protein>
<comment type="caution">
    <text evidence="10">The sequence shown here is derived from an EMBL/GenBank/DDBJ whole genome shotgun (WGS) entry which is preliminary data.</text>
</comment>
<keyword evidence="6" id="KW-0408">Iron</keyword>
<proteinExistence type="inferred from homology"/>
<dbReference type="Gene3D" id="3.40.640.10">
    <property type="entry name" value="Type I PLP-dependent aspartate aminotransferase-like (Major domain)"/>
    <property type="match status" value="1"/>
</dbReference>